<evidence type="ECO:0008006" key="3">
    <source>
        <dbReference type="Google" id="ProtNLM"/>
    </source>
</evidence>
<dbReference type="GO" id="GO:0005829">
    <property type="term" value="C:cytosol"/>
    <property type="evidence" value="ECO:0007669"/>
    <property type="project" value="TreeGrafter"/>
</dbReference>
<reference evidence="2" key="1">
    <citation type="journal article" date="2016" name="Ticks Tick Borne Dis.">
        <title>De novo assembly and annotation of the salivary gland transcriptome of Rhipicephalus appendiculatus male and female ticks during blood feeding.</title>
        <authorList>
            <person name="de Castro M.H."/>
            <person name="de Klerk D."/>
            <person name="Pienaar R."/>
            <person name="Latif A.A."/>
            <person name="Rees D.J."/>
            <person name="Mans B.J."/>
        </authorList>
    </citation>
    <scope>NUCLEOTIDE SEQUENCE</scope>
    <source>
        <tissue evidence="2">Salivary glands</tissue>
    </source>
</reference>
<comment type="similarity">
    <text evidence="1">Belongs to the TTI2 family.</text>
</comment>
<protein>
    <recommendedName>
        <fullName evidence="3">TELO2-interacting protein 2</fullName>
    </recommendedName>
</protein>
<sequence length="432" mass="49389">MELARSFVSEKCSTKKLALLRALRANLETLRPDDAAAKSDTLRALSQSLLLSGIPKDSNHDEEREHDNFPGVADAATEGMICARLLIRSVASELSEHFVTPLRVLCFAHRRPELPWCSEESVAASSALSSQLDDSFSAPEDRLSLLKYIRPKLAKEAWKKNPCYRHVYREELFHLSSNDVRDALPIVMAPALLLVDDYMTCNQRLGLACVRRIVVCVPPSELDQYGRLEVLFDALKHLLYVKEPDVIVELHACLRNLIFADYLDALRTHDQRRQKMAGDVYCELLTAAEVEQKFALRKAYSSQFSPYIRCLGMDVAKYIDRTLRVLLEYMEVHDTDEQICRRNALVSLAELIKQMWPRITFHFGRITESIFKLAYDQCEHCNSALWDEIGKCLDLLRQSCPKQYQCFHEDLLFLREQNIPGIASLLACSCTK</sequence>
<dbReference type="EMBL" id="GEDV01007048">
    <property type="protein sequence ID" value="JAP81509.1"/>
    <property type="molecule type" value="Transcribed_RNA"/>
</dbReference>
<accession>A0A131YQH8</accession>
<dbReference type="GO" id="GO:0005634">
    <property type="term" value="C:nucleus"/>
    <property type="evidence" value="ECO:0007669"/>
    <property type="project" value="TreeGrafter"/>
</dbReference>
<evidence type="ECO:0000256" key="1">
    <source>
        <dbReference type="ARBA" id="ARBA00034736"/>
    </source>
</evidence>
<organism evidence="2">
    <name type="scientific">Rhipicephalus appendiculatus</name>
    <name type="common">Brown ear tick</name>
    <dbReference type="NCBI Taxonomy" id="34631"/>
    <lineage>
        <taxon>Eukaryota</taxon>
        <taxon>Metazoa</taxon>
        <taxon>Ecdysozoa</taxon>
        <taxon>Arthropoda</taxon>
        <taxon>Chelicerata</taxon>
        <taxon>Arachnida</taxon>
        <taxon>Acari</taxon>
        <taxon>Parasitiformes</taxon>
        <taxon>Ixodida</taxon>
        <taxon>Ixodoidea</taxon>
        <taxon>Ixodidae</taxon>
        <taxon>Rhipicephalinae</taxon>
        <taxon>Rhipicephalus</taxon>
        <taxon>Rhipicephalus</taxon>
    </lineage>
</organism>
<dbReference type="InterPro" id="IPR016024">
    <property type="entry name" value="ARM-type_fold"/>
</dbReference>
<dbReference type="GO" id="GO:0110078">
    <property type="term" value="C:TTT Hsp90 cochaperone complex"/>
    <property type="evidence" value="ECO:0007669"/>
    <property type="project" value="InterPro"/>
</dbReference>
<dbReference type="SUPFAM" id="SSF48371">
    <property type="entry name" value="ARM repeat"/>
    <property type="match status" value="1"/>
</dbReference>
<dbReference type="PANTHER" id="PTHR32226">
    <property type="entry name" value="TELO2-INTERACTING PROTEIN 2"/>
    <property type="match status" value="1"/>
</dbReference>
<evidence type="ECO:0000313" key="2">
    <source>
        <dbReference type="EMBL" id="JAP81509.1"/>
    </source>
</evidence>
<dbReference type="AlphaFoldDB" id="A0A131YQH8"/>
<name>A0A131YQH8_RHIAP</name>
<dbReference type="PANTHER" id="PTHR32226:SF2">
    <property type="entry name" value="TELO2-INTERACTING PROTEIN 2"/>
    <property type="match status" value="1"/>
</dbReference>
<dbReference type="InterPro" id="IPR018870">
    <property type="entry name" value="Tti2"/>
</dbReference>
<proteinExistence type="inferred from homology"/>